<dbReference type="PANTHER" id="PTHR28620">
    <property type="entry name" value="CENTROMERE PROTEIN V"/>
    <property type="match status" value="1"/>
</dbReference>
<evidence type="ECO:0000256" key="2">
    <source>
        <dbReference type="ARBA" id="ARBA00022723"/>
    </source>
</evidence>
<dbReference type="OrthoDB" id="2993351at2759"/>
<feature type="domain" description="CENP-V/GFA" evidence="5">
    <location>
        <begin position="134"/>
        <end position="259"/>
    </location>
</feature>
<dbReference type="PANTHER" id="PTHR28620:SF1">
    <property type="entry name" value="CENP-V_GFA DOMAIN-CONTAINING PROTEIN"/>
    <property type="match status" value="1"/>
</dbReference>
<comment type="similarity">
    <text evidence="1">Belongs to the Gfa family.</text>
</comment>
<evidence type="ECO:0000256" key="1">
    <source>
        <dbReference type="ARBA" id="ARBA00005495"/>
    </source>
</evidence>
<protein>
    <submittedName>
        <fullName evidence="6">Glutathione-dependent formaldehyde-activating enzyme</fullName>
    </submittedName>
</protein>
<feature type="compositionally biased region" description="Low complexity" evidence="4">
    <location>
        <begin position="451"/>
        <end position="464"/>
    </location>
</feature>
<dbReference type="InterPro" id="IPR052355">
    <property type="entry name" value="CENP-V-like"/>
</dbReference>
<keyword evidence="3" id="KW-0862">Zinc</keyword>
<evidence type="ECO:0000256" key="4">
    <source>
        <dbReference type="SAM" id="MobiDB-lite"/>
    </source>
</evidence>
<dbReference type="InterPro" id="IPR006913">
    <property type="entry name" value="CENP-V/GFA"/>
</dbReference>
<keyword evidence="7" id="KW-1185">Reference proteome</keyword>
<dbReference type="Proteomes" id="UP001153069">
    <property type="component" value="Unassembled WGS sequence"/>
</dbReference>
<evidence type="ECO:0000259" key="5">
    <source>
        <dbReference type="PROSITE" id="PS51891"/>
    </source>
</evidence>
<organism evidence="6 7">
    <name type="scientific">Seminavis robusta</name>
    <dbReference type="NCBI Taxonomy" id="568900"/>
    <lineage>
        <taxon>Eukaryota</taxon>
        <taxon>Sar</taxon>
        <taxon>Stramenopiles</taxon>
        <taxon>Ochrophyta</taxon>
        <taxon>Bacillariophyta</taxon>
        <taxon>Bacillariophyceae</taxon>
        <taxon>Bacillariophycidae</taxon>
        <taxon>Naviculales</taxon>
        <taxon>Naviculaceae</taxon>
        <taxon>Seminavis</taxon>
    </lineage>
</organism>
<feature type="region of interest" description="Disordered" evidence="4">
    <location>
        <begin position="109"/>
        <end position="130"/>
    </location>
</feature>
<dbReference type="SUPFAM" id="SSF51316">
    <property type="entry name" value="Mss4-like"/>
    <property type="match status" value="1"/>
</dbReference>
<name>A0A9N8HIQ9_9STRA</name>
<dbReference type="Gene3D" id="2.170.150.70">
    <property type="match status" value="1"/>
</dbReference>
<dbReference type="InterPro" id="IPR011057">
    <property type="entry name" value="Mss4-like_sf"/>
</dbReference>
<accession>A0A9N8HIQ9</accession>
<dbReference type="EMBL" id="CAICTM010000713">
    <property type="protein sequence ID" value="CAB9515426.1"/>
    <property type="molecule type" value="Genomic_DNA"/>
</dbReference>
<evidence type="ECO:0000313" key="7">
    <source>
        <dbReference type="Proteomes" id="UP001153069"/>
    </source>
</evidence>
<dbReference type="GO" id="GO:0016846">
    <property type="term" value="F:carbon-sulfur lyase activity"/>
    <property type="evidence" value="ECO:0007669"/>
    <property type="project" value="InterPro"/>
</dbReference>
<keyword evidence="2" id="KW-0479">Metal-binding</keyword>
<evidence type="ECO:0000313" key="6">
    <source>
        <dbReference type="EMBL" id="CAB9515426.1"/>
    </source>
</evidence>
<dbReference type="GO" id="GO:0046872">
    <property type="term" value="F:metal ion binding"/>
    <property type="evidence" value="ECO:0007669"/>
    <property type="project" value="UniProtKB-KW"/>
</dbReference>
<feature type="compositionally biased region" description="Basic and acidic residues" evidence="4">
    <location>
        <begin position="487"/>
        <end position="498"/>
    </location>
</feature>
<reference evidence="6" key="1">
    <citation type="submission" date="2020-06" db="EMBL/GenBank/DDBJ databases">
        <authorList>
            <consortium name="Plant Systems Biology data submission"/>
        </authorList>
    </citation>
    <scope>NUCLEOTIDE SEQUENCE</scope>
    <source>
        <strain evidence="6">D6</strain>
    </source>
</reference>
<comment type="caution">
    <text evidence="6">The sequence shown here is derived from an EMBL/GenBank/DDBJ whole genome shotgun (WGS) entry which is preliminary data.</text>
</comment>
<gene>
    <name evidence="6" type="ORF">SEMRO_714_G191700.1</name>
</gene>
<feature type="region of interest" description="Disordered" evidence="4">
    <location>
        <begin position="449"/>
        <end position="498"/>
    </location>
</feature>
<sequence length="498" mass="53251">MSEAGGGALSATLNALFGAAGNSSSNNNSQNSVSRSLSTTASMGISLIIIRIVASAVQAAREDLANSTGGHNNNTQGGDAVTHMLHRGESVLQFLRSFLHRMIVQRQNTITNGTNNNNKQDDDDDDEDNVPVIHEGSCHCQSVHFELIAPQKILCKLGEAAKIQFRHIRVRAKSFRILKGAHLVKMYYVNKPSSVSPQALDTGAHSFCSRCGVHFLHAPNSRSTALDVNVDCLHLDGPIKVCGKTTNLSVGVPVPDQWDQAETDGLSSYSNRYPATIAEETLPMMMMFPTTAESTPSPSFASYQNNHHMARNSHNSSAWDSFDNKSGSNSTIDLVFPASSAGTKMMPPPPTPTTVYTSNTESFYTAGGQPNHTGVPPTLTWDTRDCTNDAESVISLSSAKAFPALRTGLDSFGGGAAVDPMGSPPSNAAISPSTTPLVRHQLNFYMRKHMSSSSSVGSSSSMISPRNSTVQKSTTKRDFVASSNEGGEQHQQQEDVSS</sequence>
<dbReference type="PROSITE" id="PS51891">
    <property type="entry name" value="CENP_V_GFA"/>
    <property type="match status" value="1"/>
</dbReference>
<proteinExistence type="inferred from homology"/>
<dbReference type="AlphaFoldDB" id="A0A9N8HIQ9"/>
<feature type="compositionally biased region" description="Low complexity" evidence="4">
    <location>
        <begin position="109"/>
        <end position="118"/>
    </location>
</feature>
<evidence type="ECO:0000256" key="3">
    <source>
        <dbReference type="ARBA" id="ARBA00022833"/>
    </source>
</evidence>